<dbReference type="RefSeq" id="WP_347165411.1">
    <property type="nucleotide sequence ID" value="NZ_JBDNCH010000002.1"/>
</dbReference>
<name>A0AAW9SFG8_9RHOB</name>
<feature type="transmembrane region" description="Helical" evidence="1">
    <location>
        <begin position="12"/>
        <end position="35"/>
    </location>
</feature>
<keyword evidence="1" id="KW-1133">Transmembrane helix</keyword>
<organism evidence="2 3">
    <name type="scientific">Ponticoccus litoralis</name>
    <dbReference type="NCBI Taxonomy" id="422297"/>
    <lineage>
        <taxon>Bacteria</taxon>
        <taxon>Pseudomonadati</taxon>
        <taxon>Pseudomonadota</taxon>
        <taxon>Alphaproteobacteria</taxon>
        <taxon>Rhodobacterales</taxon>
        <taxon>Roseobacteraceae</taxon>
        <taxon>Ponticoccus</taxon>
    </lineage>
</organism>
<gene>
    <name evidence="2" type="ORF">ABFB10_03425</name>
</gene>
<keyword evidence="1" id="KW-0812">Transmembrane</keyword>
<evidence type="ECO:0000313" key="3">
    <source>
        <dbReference type="Proteomes" id="UP001428774"/>
    </source>
</evidence>
<keyword evidence="1" id="KW-0472">Membrane</keyword>
<sequence length="109" mass="11668">MPAPLPASSRTRVVRSIAIGVSLSLALVASGLLFEASLQDGMDWLDWFRAVLILITTAWLAWGASLAFAGLAPRARAPRRRSPACSPRPCCSCRSATRIRLPPSRASPP</sequence>
<evidence type="ECO:0000313" key="2">
    <source>
        <dbReference type="EMBL" id="MEN9060230.1"/>
    </source>
</evidence>
<feature type="transmembrane region" description="Helical" evidence="1">
    <location>
        <begin position="47"/>
        <end position="72"/>
    </location>
</feature>
<proteinExistence type="predicted"/>
<dbReference type="EMBL" id="JBDNCH010000002">
    <property type="protein sequence ID" value="MEN9060230.1"/>
    <property type="molecule type" value="Genomic_DNA"/>
</dbReference>
<dbReference type="Proteomes" id="UP001428774">
    <property type="component" value="Unassembled WGS sequence"/>
</dbReference>
<comment type="caution">
    <text evidence="2">The sequence shown here is derived from an EMBL/GenBank/DDBJ whole genome shotgun (WGS) entry which is preliminary data.</text>
</comment>
<evidence type="ECO:0000256" key="1">
    <source>
        <dbReference type="SAM" id="Phobius"/>
    </source>
</evidence>
<dbReference type="AlphaFoldDB" id="A0AAW9SFG8"/>
<reference evidence="2 3" key="1">
    <citation type="submission" date="2024-05" db="EMBL/GenBank/DDBJ databases">
        <title>Genome sequence of Ponticoccus litoralis KCCM 90028.</title>
        <authorList>
            <person name="Kim J.M."/>
            <person name="Lee J.K."/>
            <person name="Choi B.J."/>
            <person name="Bayburt H."/>
            <person name="Baek J.H."/>
            <person name="Jeon C.O."/>
        </authorList>
    </citation>
    <scope>NUCLEOTIDE SEQUENCE [LARGE SCALE GENOMIC DNA]</scope>
    <source>
        <strain evidence="2 3">KCCM 90028</strain>
    </source>
</reference>
<accession>A0AAW9SFG8</accession>
<keyword evidence="3" id="KW-1185">Reference proteome</keyword>
<protein>
    <submittedName>
        <fullName evidence="2">Uncharacterized protein</fullName>
    </submittedName>
</protein>